<dbReference type="EMBL" id="FNTJ01000003">
    <property type="protein sequence ID" value="SED33188.1"/>
    <property type="molecule type" value="Genomic_DNA"/>
</dbReference>
<organism evidence="2 3">
    <name type="scientific">Pseudomonas saponiphila</name>
    <dbReference type="NCBI Taxonomy" id="556534"/>
    <lineage>
        <taxon>Bacteria</taxon>
        <taxon>Pseudomonadati</taxon>
        <taxon>Pseudomonadota</taxon>
        <taxon>Gammaproteobacteria</taxon>
        <taxon>Pseudomonadales</taxon>
        <taxon>Pseudomonadaceae</taxon>
        <taxon>Pseudomonas</taxon>
    </lineage>
</organism>
<name>A0A1H4ZU35_9PSED</name>
<evidence type="ECO:0000313" key="2">
    <source>
        <dbReference type="EMBL" id="SED33188.1"/>
    </source>
</evidence>
<proteinExistence type="predicted"/>
<accession>A0A1H4ZU35</accession>
<evidence type="ECO:0000313" key="3">
    <source>
        <dbReference type="Proteomes" id="UP000198982"/>
    </source>
</evidence>
<dbReference type="Proteomes" id="UP000198982">
    <property type="component" value="Unassembled WGS sequence"/>
</dbReference>
<feature type="region of interest" description="Disordered" evidence="1">
    <location>
        <begin position="1"/>
        <end position="22"/>
    </location>
</feature>
<evidence type="ECO:0000256" key="1">
    <source>
        <dbReference type="SAM" id="MobiDB-lite"/>
    </source>
</evidence>
<dbReference type="AlphaFoldDB" id="A0A1H4ZU35"/>
<protein>
    <submittedName>
        <fullName evidence="2">Uncharacterized protein</fullName>
    </submittedName>
</protein>
<feature type="compositionally biased region" description="Low complexity" evidence="1">
    <location>
        <begin position="1"/>
        <end position="12"/>
    </location>
</feature>
<gene>
    <name evidence="2" type="ORF">SAMN05216178_6817</name>
</gene>
<keyword evidence="3" id="KW-1185">Reference proteome</keyword>
<sequence>MNSHASSPASVASHDEQEPAEALVSPALKIVLAPKFEDGEPYAREELGPDIESHDSPEEVVAEAISQDVVPDSEHVREQLNIAEKLGFIGDLEGMVEFAELALNDPNASPRQRNQADILIRRASSL</sequence>
<reference evidence="3" key="1">
    <citation type="submission" date="2016-10" db="EMBL/GenBank/DDBJ databases">
        <authorList>
            <person name="Varghese N."/>
            <person name="Submissions S."/>
        </authorList>
    </citation>
    <scope>NUCLEOTIDE SEQUENCE [LARGE SCALE GENOMIC DNA]</scope>
    <source>
        <strain evidence="3">DSM 9751</strain>
    </source>
</reference>